<dbReference type="Pfam" id="PF14826">
    <property type="entry name" value="FACT-Spt16_Nlob"/>
    <property type="match status" value="1"/>
</dbReference>
<feature type="domain" description="FACT complex subunit SPT16 N-terminal lobe" evidence="12">
    <location>
        <begin position="1"/>
        <end position="156"/>
    </location>
</feature>
<dbReference type="GO" id="GO:0010468">
    <property type="term" value="P:regulation of gene expression"/>
    <property type="evidence" value="ECO:0007669"/>
    <property type="project" value="UniProtKB-ARBA"/>
</dbReference>
<dbReference type="SUPFAM" id="SSF55920">
    <property type="entry name" value="Creatinase/aminopeptidase"/>
    <property type="match status" value="1"/>
</dbReference>
<keyword evidence="16" id="KW-1185">Reference proteome</keyword>
<proteinExistence type="inferred from homology"/>
<dbReference type="PANTHER" id="PTHR13980:SF15">
    <property type="entry name" value="FACT COMPLEX SUBUNIT SPT16"/>
    <property type="match status" value="1"/>
</dbReference>
<evidence type="ECO:0000259" key="13">
    <source>
        <dbReference type="SMART" id="SM01286"/>
    </source>
</evidence>
<dbReference type="InterPro" id="IPR011993">
    <property type="entry name" value="PH-like_dom_sf"/>
</dbReference>
<dbReference type="SMART" id="SM01286">
    <property type="entry name" value="SPT16"/>
    <property type="match status" value="1"/>
</dbReference>
<evidence type="ECO:0000256" key="2">
    <source>
        <dbReference type="ARBA" id="ARBA00022454"/>
    </source>
</evidence>
<keyword evidence="3 10" id="KW-0235">DNA replication</keyword>
<dbReference type="FunFam" id="3.90.230.10:FF:000005">
    <property type="entry name" value="FACT complex subunit spt16"/>
    <property type="match status" value="1"/>
</dbReference>
<evidence type="ECO:0000256" key="5">
    <source>
        <dbReference type="ARBA" id="ARBA00023015"/>
    </source>
</evidence>
<dbReference type="GO" id="GO:0006368">
    <property type="term" value="P:transcription elongation by RNA polymerase II"/>
    <property type="evidence" value="ECO:0007669"/>
    <property type="project" value="TreeGrafter"/>
</dbReference>
<dbReference type="FunFam" id="2.30.29.210:FF:000001">
    <property type="entry name" value="FACT complex subunit spt16"/>
    <property type="match status" value="1"/>
</dbReference>
<organism evidence="15 16">
    <name type="scientific">Rhodosorus marinus</name>
    <dbReference type="NCBI Taxonomy" id="101924"/>
    <lineage>
        <taxon>Eukaryota</taxon>
        <taxon>Rhodophyta</taxon>
        <taxon>Stylonematophyceae</taxon>
        <taxon>Stylonematales</taxon>
        <taxon>Stylonemataceae</taxon>
        <taxon>Rhodosorus</taxon>
    </lineage>
</organism>
<dbReference type="GO" id="GO:0006281">
    <property type="term" value="P:DNA repair"/>
    <property type="evidence" value="ECO:0007669"/>
    <property type="project" value="UniProtKB-UniRule"/>
</dbReference>
<reference evidence="15 16" key="1">
    <citation type="journal article" date="2023" name="Nat. Commun.">
        <title>Origin of minicircular mitochondrial genomes in red algae.</title>
        <authorList>
            <person name="Lee Y."/>
            <person name="Cho C.H."/>
            <person name="Lee Y.M."/>
            <person name="Park S.I."/>
            <person name="Yang J.H."/>
            <person name="West J.A."/>
            <person name="Bhattacharya D."/>
            <person name="Yoon H.S."/>
        </authorList>
    </citation>
    <scope>NUCLEOTIDE SEQUENCE [LARGE SCALE GENOMIC DNA]</scope>
    <source>
        <strain evidence="15 16">CCMP1338</strain>
        <tissue evidence="15">Whole cell</tissue>
    </source>
</reference>
<comment type="subunit">
    <text evidence="10">Component of the FACT complex.</text>
</comment>
<dbReference type="PANTHER" id="PTHR13980">
    <property type="entry name" value="CDC68 RELATED"/>
    <property type="match status" value="1"/>
</dbReference>
<dbReference type="Gene3D" id="2.30.29.150">
    <property type="match status" value="1"/>
</dbReference>
<dbReference type="Pfam" id="PF08512">
    <property type="entry name" value="Rttp106-like_middle"/>
    <property type="match status" value="1"/>
</dbReference>
<keyword evidence="4 10" id="KW-0227">DNA damage</keyword>
<evidence type="ECO:0000256" key="3">
    <source>
        <dbReference type="ARBA" id="ARBA00022705"/>
    </source>
</evidence>
<feature type="compositionally biased region" description="Acidic residues" evidence="11">
    <location>
        <begin position="925"/>
        <end position="998"/>
    </location>
</feature>
<dbReference type="Pfam" id="PF08644">
    <property type="entry name" value="SPT16"/>
    <property type="match status" value="1"/>
</dbReference>
<comment type="similarity">
    <text evidence="1 10">Belongs to the peptidase M24 family. SPT16 subfamily.</text>
</comment>
<keyword evidence="5 10" id="KW-0805">Transcription regulation</keyword>
<comment type="function">
    <text evidence="10">Component of the FACT complex, a general chromatin factor that acts to reorganize nucleosomes. The FACT complex is involved in multiple processes that require DNA as a template such as mRNA elongation, DNA replication and DNA repair. During transcription elongation the FACT complex acts as a histone chaperone that both destabilizes and restores nucleosomal structure. It facilitates the passage of RNA polymerase II and transcription by promoting the dissociation of one histone H2A-H2B dimer from the nucleosome, then subsequently promotes the reestablishment of the nucleosome following the passage of RNA polymerase II.</text>
</comment>
<feature type="region of interest" description="Disordered" evidence="11">
    <location>
        <begin position="439"/>
        <end position="471"/>
    </location>
</feature>
<feature type="domain" description="Histone chaperone RTT106/FACT complex subunit SPT16-like middle" evidence="14">
    <location>
        <begin position="797"/>
        <end position="893"/>
    </location>
</feature>
<evidence type="ECO:0000256" key="1">
    <source>
        <dbReference type="ARBA" id="ARBA00010779"/>
    </source>
</evidence>
<evidence type="ECO:0000256" key="4">
    <source>
        <dbReference type="ARBA" id="ARBA00022763"/>
    </source>
</evidence>
<dbReference type="Gene3D" id="2.30.29.30">
    <property type="entry name" value="Pleckstrin-homology domain (PH domain)/Phosphotyrosine-binding domain (PTB)"/>
    <property type="match status" value="1"/>
</dbReference>
<gene>
    <name evidence="15" type="ORF">NDN08_000939</name>
</gene>
<dbReference type="GO" id="GO:0031491">
    <property type="term" value="F:nucleosome binding"/>
    <property type="evidence" value="ECO:0007669"/>
    <property type="project" value="TreeGrafter"/>
</dbReference>
<dbReference type="InterPro" id="IPR013953">
    <property type="entry name" value="FACT_SPT16_M"/>
</dbReference>
<dbReference type="Proteomes" id="UP001157974">
    <property type="component" value="Unassembled WGS sequence"/>
</dbReference>
<dbReference type="EMBL" id="JAMWBK010000006">
    <property type="protein sequence ID" value="KAJ8904421.1"/>
    <property type="molecule type" value="Genomic_DNA"/>
</dbReference>
<dbReference type="InterPro" id="IPR013719">
    <property type="entry name" value="RTT106/SPT16-like_middle_dom"/>
</dbReference>
<dbReference type="GO" id="GO:0006260">
    <property type="term" value="P:DNA replication"/>
    <property type="evidence" value="ECO:0007669"/>
    <property type="project" value="UniProtKB-KW"/>
</dbReference>
<feature type="compositionally biased region" description="Basic and acidic residues" evidence="11">
    <location>
        <begin position="999"/>
        <end position="1019"/>
    </location>
</feature>
<dbReference type="Pfam" id="PF24824">
    <property type="entry name" value="PH_SPT16"/>
    <property type="match status" value="1"/>
</dbReference>
<name>A0AAV8UV33_9RHOD</name>
<dbReference type="InterPro" id="IPR000994">
    <property type="entry name" value="Pept_M24"/>
</dbReference>
<evidence type="ECO:0000256" key="10">
    <source>
        <dbReference type="RuleBase" id="RU367052"/>
    </source>
</evidence>
<feature type="domain" description="FACT complex subunit SPT16 middle" evidence="13">
    <location>
        <begin position="525"/>
        <end position="681"/>
    </location>
</feature>
<keyword evidence="7 10" id="KW-0804">Transcription</keyword>
<dbReference type="InterPro" id="IPR029149">
    <property type="entry name" value="Creatin/AminoP/Spt16_N"/>
</dbReference>
<sequence length="1037" mass="117324">MASETFHERLSTMYDRWLEKGAGFAGCNSLAIITGKIDQDEDIGYLKSYALFTWLFGSELQGTLLFLTKKSAKILCKEEDEQSVSKLVRKRAESATHKLDVVVTPYKAGTIKEALAGVDGPVGVLTKEKHHGDNIDELSDTLKAAEVDQENISEGLSLVMNVKDEKELPLIKTAAELTCNVFKHFLLPEVEDILDRDKKISHARLSERVENCILEPRRVKMGSLEAKLCDPCYPPIIQSGGKYDLRPSAQSDDKPLTAGCLICSLGARYRNYCSNAIRTYLIDASAEQERIYEALVEGQAAAIGALKQGQKLNTVFKTVAAKLNSKKEGLSSHLPKNVGFGIGIEYRDAAFVLNAKNERLLEPGMVFNVAVGLQNLKDDKKGDYALMVADTVVVPKEGESPVVYTQSCKKAFKSISYKLQDEEQEDEEEDEDELLIREAELQTGSRRSRHAKAASEIAETTAEIEKRKKHQEELARRMLEEGKARLGEAKSTDPSKKAGKEKTLDEYVAYESPEAYPASLKPRQIYVDMQNESILLPINGVPVPFHISAVKNVGKIEEGDNSYIRINFHFPASGNLNNRNKADTPKFPDPDKDFIKELTFRSANSDNINESVRRIRELRRRFVSQLQEASKPEVQVQQENLILDRSATRKPYLNDVAIRPSVQSGKGNKGILEAHTNGFRFRTAKGVHIDVIYANVKHAFFQEAKSEVIVLLHFNLINPIMIRNKKTNDVQFYVEVMESAVKLNETRRKAYDQDELVEEQRERERRNRMNNIFLKFTKDVEEKYNLEFDAPYRNLGFHGAPKNANVFLMPTVSCIVSLVDWPPFILSLQNVELAYLERVSFSLKNFDLVFVSKDFVEETAKGVSWSRISSIPTQELDPLRKFLDEQEIKYYEGSTNLVWDNVLSNIRENYADFVESGGWNFLEDKGDEEGEEQEEELEEGDEEFELEEESAEDEESEEESDDYEESEDSGDAFEDELGGDSAEGEAELSSDEEGMSWDELEKKAAREDADRGGSDDDRRRPSKEKRGKYSAGSKRRR</sequence>
<keyword evidence="2 10" id="KW-0158">Chromosome</keyword>
<dbReference type="FunFam" id="2.30.29.30:FF:000017">
    <property type="entry name" value="FACT complex subunit SPT16"/>
    <property type="match status" value="1"/>
</dbReference>
<dbReference type="InterPro" id="IPR040258">
    <property type="entry name" value="Spt16"/>
</dbReference>
<dbReference type="AlphaFoldDB" id="A0AAV8UV33"/>
<evidence type="ECO:0000313" key="16">
    <source>
        <dbReference type="Proteomes" id="UP001157974"/>
    </source>
</evidence>
<evidence type="ECO:0000256" key="11">
    <source>
        <dbReference type="SAM" id="MobiDB-lite"/>
    </source>
</evidence>
<dbReference type="Pfam" id="PF00557">
    <property type="entry name" value="Peptidase_M24"/>
    <property type="match status" value="1"/>
</dbReference>
<dbReference type="InterPro" id="IPR036005">
    <property type="entry name" value="Creatinase/aminopeptidase-like"/>
</dbReference>
<feature type="compositionally biased region" description="Basic residues" evidence="11">
    <location>
        <begin position="1020"/>
        <end position="1037"/>
    </location>
</feature>
<dbReference type="InterPro" id="IPR056595">
    <property type="entry name" value="Fact-SPT16_PH"/>
</dbReference>
<evidence type="ECO:0000259" key="12">
    <source>
        <dbReference type="SMART" id="SM01285"/>
    </source>
</evidence>
<accession>A0AAV8UV33</accession>
<dbReference type="Gene3D" id="3.90.230.10">
    <property type="entry name" value="Creatinase/methionine aminopeptidase superfamily"/>
    <property type="match status" value="1"/>
</dbReference>
<feature type="region of interest" description="Disordered" evidence="11">
    <location>
        <begin position="920"/>
        <end position="1037"/>
    </location>
</feature>
<evidence type="ECO:0000256" key="9">
    <source>
        <dbReference type="ARBA" id="ARBA00023242"/>
    </source>
</evidence>
<comment type="caution">
    <text evidence="15">The sequence shown here is derived from an EMBL/GenBank/DDBJ whole genome shotgun (WGS) entry which is preliminary data.</text>
</comment>
<dbReference type="SMART" id="SM01285">
    <property type="entry name" value="FACT-Spt16_Nlob"/>
    <property type="match status" value="1"/>
</dbReference>
<keyword evidence="8 10" id="KW-0234">DNA repair</keyword>
<evidence type="ECO:0000256" key="8">
    <source>
        <dbReference type="ARBA" id="ARBA00023204"/>
    </source>
</evidence>
<protein>
    <recommendedName>
        <fullName evidence="10">FACT complex subunit</fullName>
    </recommendedName>
</protein>
<evidence type="ECO:0000256" key="6">
    <source>
        <dbReference type="ARBA" id="ARBA00023054"/>
    </source>
</evidence>
<evidence type="ECO:0000313" key="15">
    <source>
        <dbReference type="EMBL" id="KAJ8904421.1"/>
    </source>
</evidence>
<comment type="subcellular location">
    <subcellularLocation>
        <location evidence="10">Nucleus</location>
    </subcellularLocation>
    <subcellularLocation>
        <location evidence="10">Chromosome</location>
    </subcellularLocation>
</comment>
<evidence type="ECO:0000256" key="7">
    <source>
        <dbReference type="ARBA" id="ARBA00023163"/>
    </source>
</evidence>
<dbReference type="GO" id="GO:0035101">
    <property type="term" value="C:FACT complex"/>
    <property type="evidence" value="ECO:0007669"/>
    <property type="project" value="UniProtKB-UniRule"/>
</dbReference>
<dbReference type="InterPro" id="IPR029148">
    <property type="entry name" value="FACT-SPT16_Nlobe"/>
</dbReference>
<keyword evidence="6" id="KW-0175">Coiled coil</keyword>
<dbReference type="Gene3D" id="2.30.29.210">
    <property type="entry name" value="FACT complex subunit Spt16p/Cdc68p"/>
    <property type="match status" value="1"/>
</dbReference>
<evidence type="ECO:0000259" key="14">
    <source>
        <dbReference type="SMART" id="SM01287"/>
    </source>
</evidence>
<feature type="region of interest" description="Disordered" evidence="11">
    <location>
        <begin position="482"/>
        <end position="501"/>
    </location>
</feature>
<dbReference type="Gene3D" id="3.40.350.10">
    <property type="entry name" value="Creatinase/prolidase N-terminal domain"/>
    <property type="match status" value="1"/>
</dbReference>
<dbReference type="SMART" id="SM01287">
    <property type="entry name" value="Rtt106"/>
    <property type="match status" value="1"/>
</dbReference>
<keyword evidence="9 10" id="KW-0539">Nucleus</keyword>